<gene>
    <name evidence="4" type="ORF">SAMN04488065_0673</name>
</gene>
<evidence type="ECO:0000313" key="5">
    <source>
        <dbReference type="Proteomes" id="UP000236755"/>
    </source>
</evidence>
<dbReference type="Pfam" id="PF08663">
    <property type="entry name" value="HalX"/>
    <property type="match status" value="1"/>
</dbReference>
<dbReference type="PROSITE" id="PS50110">
    <property type="entry name" value="RESPONSE_REGULATORY"/>
    <property type="match status" value="1"/>
</dbReference>
<dbReference type="PANTHER" id="PTHR44591">
    <property type="entry name" value="STRESS RESPONSE REGULATOR PROTEIN 1"/>
    <property type="match status" value="1"/>
</dbReference>
<dbReference type="Proteomes" id="UP000236755">
    <property type="component" value="Unassembled WGS sequence"/>
</dbReference>
<feature type="domain" description="Response regulatory" evidence="3">
    <location>
        <begin position="9"/>
        <end position="118"/>
    </location>
</feature>
<keyword evidence="5" id="KW-1185">Reference proteome</keyword>
<dbReference type="SUPFAM" id="SSF52172">
    <property type="entry name" value="CheY-like"/>
    <property type="match status" value="1"/>
</dbReference>
<dbReference type="Pfam" id="PF00072">
    <property type="entry name" value="Response_reg"/>
    <property type="match status" value="1"/>
</dbReference>
<dbReference type="OrthoDB" id="86314at2157"/>
<dbReference type="AlphaFoldDB" id="A0A1H3W976"/>
<name>A0A1H3W976_9EURY</name>
<feature type="modified residue" description="4-aspartylphosphate" evidence="2">
    <location>
        <position position="56"/>
    </location>
</feature>
<dbReference type="SMART" id="SM00448">
    <property type="entry name" value="REC"/>
    <property type="match status" value="1"/>
</dbReference>
<keyword evidence="1 2" id="KW-0597">Phosphoprotein</keyword>
<evidence type="ECO:0000256" key="1">
    <source>
        <dbReference type="ARBA" id="ARBA00022553"/>
    </source>
</evidence>
<dbReference type="PANTHER" id="PTHR44591:SF3">
    <property type="entry name" value="RESPONSE REGULATORY DOMAIN-CONTAINING PROTEIN"/>
    <property type="match status" value="1"/>
</dbReference>
<evidence type="ECO:0000256" key="2">
    <source>
        <dbReference type="PROSITE-ProRule" id="PRU00169"/>
    </source>
</evidence>
<proteinExistence type="predicted"/>
<dbReference type="Gene3D" id="3.40.50.2300">
    <property type="match status" value="1"/>
</dbReference>
<sequence>MTTTLSDATVLIVDDEQSLADLYAYWVDEFAEARTAYDGTEALEKLDETIDVMLLDRRMPGLSGDEVVEEVEKRGFDVRIVMVTAVDPGFDIVDMGIDDYLIKPVDQPELVETVERMVVRSTYDDQLQEKFRLVEKKVTLESAKTPHELEESEEYADLIRRLDAIERDLDSAVEEFDDSDFAVAFRELPNGGSVDSTEGD</sequence>
<protein>
    <submittedName>
        <fullName evidence="4">Response regulator receiver domain-containing protein</fullName>
    </submittedName>
</protein>
<accession>A0A1H3W976</accession>
<dbReference type="EMBL" id="FNQT01000001">
    <property type="protein sequence ID" value="SDZ83669.1"/>
    <property type="molecule type" value="Genomic_DNA"/>
</dbReference>
<dbReference type="InterPro" id="IPR001789">
    <property type="entry name" value="Sig_transdc_resp-reg_receiver"/>
</dbReference>
<reference evidence="4 5" key="1">
    <citation type="submission" date="2016-10" db="EMBL/GenBank/DDBJ databases">
        <authorList>
            <person name="de Groot N.N."/>
        </authorList>
    </citation>
    <scope>NUCLEOTIDE SEQUENCE [LARGE SCALE GENOMIC DNA]</scope>
    <source>
        <strain evidence="4 5">CGMCC 1.8712</strain>
    </source>
</reference>
<dbReference type="RefSeq" id="WP_092631407.1">
    <property type="nucleotide sequence ID" value="NZ_FNQT01000001.1"/>
</dbReference>
<dbReference type="STRING" id="555874.SAMN04488065_0673"/>
<evidence type="ECO:0000313" key="4">
    <source>
        <dbReference type="EMBL" id="SDZ83669.1"/>
    </source>
</evidence>
<evidence type="ECO:0000259" key="3">
    <source>
        <dbReference type="PROSITE" id="PS50110"/>
    </source>
</evidence>
<dbReference type="InterPro" id="IPR011006">
    <property type="entry name" value="CheY-like_superfamily"/>
</dbReference>
<dbReference type="InterPro" id="IPR050595">
    <property type="entry name" value="Bact_response_regulator"/>
</dbReference>
<dbReference type="GO" id="GO:0000160">
    <property type="term" value="P:phosphorelay signal transduction system"/>
    <property type="evidence" value="ECO:0007669"/>
    <property type="project" value="InterPro"/>
</dbReference>
<organism evidence="4 5">
    <name type="scientific">Haloplanus vescus</name>
    <dbReference type="NCBI Taxonomy" id="555874"/>
    <lineage>
        <taxon>Archaea</taxon>
        <taxon>Methanobacteriati</taxon>
        <taxon>Methanobacteriota</taxon>
        <taxon>Stenosarchaea group</taxon>
        <taxon>Halobacteria</taxon>
        <taxon>Halobacteriales</taxon>
        <taxon>Haloferacaceae</taxon>
        <taxon>Haloplanus</taxon>
    </lineage>
</organism>
<dbReference type="InterPro" id="IPR013971">
    <property type="entry name" value="HalX_domain"/>
</dbReference>